<name>A0ABD2KEZ6_9BILA</name>
<dbReference type="Gene3D" id="6.10.250.780">
    <property type="match status" value="1"/>
</dbReference>
<evidence type="ECO:0000313" key="4">
    <source>
        <dbReference type="EMBL" id="KAL3101474.1"/>
    </source>
</evidence>
<gene>
    <name evidence="4" type="ORF">niasHT_020793</name>
</gene>
<keyword evidence="2" id="KW-0456">Lyase</keyword>
<feature type="region of interest" description="Disordered" evidence="3">
    <location>
        <begin position="1"/>
        <end position="36"/>
    </location>
</feature>
<dbReference type="GO" id="GO:0016829">
    <property type="term" value="F:lyase activity"/>
    <property type="evidence" value="ECO:0007669"/>
    <property type="project" value="UniProtKB-KW"/>
</dbReference>
<evidence type="ECO:0000256" key="2">
    <source>
        <dbReference type="ARBA" id="ARBA00023239"/>
    </source>
</evidence>
<sequence>MEKSKTERKCRAESEGRKETERETAQRRPGRRARGRNAEEIAYLVKRGGIVPLRPIIRPAFDHLNTEVVHLIRDCWVETPSERPTIEKYANKLEEEVQERTKELEGEKRKSDILLYRMMPRLTGGAL</sequence>
<evidence type="ECO:0000313" key="5">
    <source>
        <dbReference type="Proteomes" id="UP001620626"/>
    </source>
</evidence>
<dbReference type="AlphaFoldDB" id="A0ABD2KEZ6"/>
<dbReference type="Proteomes" id="UP001620626">
    <property type="component" value="Unassembled WGS sequence"/>
</dbReference>
<dbReference type="InterPro" id="IPR011009">
    <property type="entry name" value="Kinase-like_dom_sf"/>
</dbReference>
<keyword evidence="5" id="KW-1185">Reference proteome</keyword>
<keyword evidence="1" id="KW-0547">Nucleotide-binding</keyword>
<accession>A0ABD2KEZ6</accession>
<proteinExistence type="predicted"/>
<reference evidence="4 5" key="1">
    <citation type="submission" date="2024-10" db="EMBL/GenBank/DDBJ databases">
        <authorList>
            <person name="Kim D."/>
        </authorList>
    </citation>
    <scope>NUCLEOTIDE SEQUENCE [LARGE SCALE GENOMIC DNA]</scope>
    <source>
        <strain evidence="4">BH-2024</strain>
    </source>
</reference>
<feature type="compositionally biased region" description="Basic and acidic residues" evidence="3">
    <location>
        <begin position="1"/>
        <end position="26"/>
    </location>
</feature>
<dbReference type="SUPFAM" id="SSF56112">
    <property type="entry name" value="Protein kinase-like (PK-like)"/>
    <property type="match status" value="1"/>
</dbReference>
<dbReference type="InterPro" id="IPR050401">
    <property type="entry name" value="Cyclic_nucleotide_synthase"/>
</dbReference>
<dbReference type="EMBL" id="JBICBT010000780">
    <property type="protein sequence ID" value="KAL3101474.1"/>
    <property type="molecule type" value="Genomic_DNA"/>
</dbReference>
<dbReference type="GO" id="GO:0000166">
    <property type="term" value="F:nucleotide binding"/>
    <property type="evidence" value="ECO:0007669"/>
    <property type="project" value="UniProtKB-KW"/>
</dbReference>
<evidence type="ECO:0008006" key="6">
    <source>
        <dbReference type="Google" id="ProtNLM"/>
    </source>
</evidence>
<evidence type="ECO:0000256" key="1">
    <source>
        <dbReference type="ARBA" id="ARBA00022741"/>
    </source>
</evidence>
<dbReference type="PANTHER" id="PTHR11920">
    <property type="entry name" value="GUANYLYL CYCLASE"/>
    <property type="match status" value="1"/>
</dbReference>
<organism evidence="4 5">
    <name type="scientific">Heterodera trifolii</name>
    <dbReference type="NCBI Taxonomy" id="157864"/>
    <lineage>
        <taxon>Eukaryota</taxon>
        <taxon>Metazoa</taxon>
        <taxon>Ecdysozoa</taxon>
        <taxon>Nematoda</taxon>
        <taxon>Chromadorea</taxon>
        <taxon>Rhabditida</taxon>
        <taxon>Tylenchina</taxon>
        <taxon>Tylenchomorpha</taxon>
        <taxon>Tylenchoidea</taxon>
        <taxon>Heteroderidae</taxon>
        <taxon>Heteroderinae</taxon>
        <taxon>Heterodera</taxon>
    </lineage>
</organism>
<comment type="caution">
    <text evidence="4">The sequence shown here is derived from an EMBL/GenBank/DDBJ whole genome shotgun (WGS) entry which is preliminary data.</text>
</comment>
<dbReference type="PANTHER" id="PTHR11920:SF375">
    <property type="entry name" value="RECEPTOR-TYPE GUANYLATE CYCLASE GCY-13"/>
    <property type="match status" value="1"/>
</dbReference>
<protein>
    <recommendedName>
        <fullName evidence="6">Serine-threonine/tyrosine-protein kinase catalytic domain-containing protein</fullName>
    </recommendedName>
</protein>
<evidence type="ECO:0000256" key="3">
    <source>
        <dbReference type="SAM" id="MobiDB-lite"/>
    </source>
</evidence>